<dbReference type="EMBL" id="JH767587">
    <property type="protein sequence ID" value="EON67383.1"/>
    <property type="molecule type" value="Genomic_DNA"/>
</dbReference>
<dbReference type="GO" id="GO:0006351">
    <property type="term" value="P:DNA-templated transcription"/>
    <property type="evidence" value="ECO:0007669"/>
    <property type="project" value="InterPro"/>
</dbReference>
<dbReference type="CDD" id="cd00067">
    <property type="entry name" value="GAL4"/>
    <property type="match status" value="1"/>
</dbReference>
<evidence type="ECO:0000259" key="6">
    <source>
        <dbReference type="PROSITE" id="PS50048"/>
    </source>
</evidence>
<dbReference type="Pfam" id="PF00172">
    <property type="entry name" value="Zn_clus"/>
    <property type="match status" value="1"/>
</dbReference>
<dbReference type="InterPro" id="IPR001138">
    <property type="entry name" value="Zn2Cys6_DnaBD"/>
</dbReference>
<organism evidence="7 8">
    <name type="scientific">Coniosporium apollinis (strain CBS 100218)</name>
    <name type="common">Rock-inhabiting black yeast</name>
    <dbReference type="NCBI Taxonomy" id="1168221"/>
    <lineage>
        <taxon>Eukaryota</taxon>
        <taxon>Fungi</taxon>
        <taxon>Dikarya</taxon>
        <taxon>Ascomycota</taxon>
        <taxon>Pezizomycotina</taxon>
        <taxon>Dothideomycetes</taxon>
        <taxon>Dothideomycetes incertae sedis</taxon>
        <taxon>Coniosporium</taxon>
    </lineage>
</organism>
<evidence type="ECO:0000313" key="8">
    <source>
        <dbReference type="Proteomes" id="UP000016924"/>
    </source>
</evidence>
<dbReference type="PROSITE" id="PS50048">
    <property type="entry name" value="ZN2_CY6_FUNGAL_2"/>
    <property type="match status" value="1"/>
</dbReference>
<dbReference type="InterPro" id="IPR051127">
    <property type="entry name" value="Fungal_SecMet_Regulators"/>
</dbReference>
<dbReference type="GeneID" id="19903947"/>
<evidence type="ECO:0000256" key="3">
    <source>
        <dbReference type="ARBA" id="ARBA00023163"/>
    </source>
</evidence>
<proteinExistence type="predicted"/>
<evidence type="ECO:0000256" key="5">
    <source>
        <dbReference type="SAM" id="MobiDB-lite"/>
    </source>
</evidence>
<reference evidence="8" key="1">
    <citation type="submission" date="2012-06" db="EMBL/GenBank/DDBJ databases">
        <title>The genome sequence of Coniosporium apollinis CBS 100218.</title>
        <authorList>
            <consortium name="The Broad Institute Genome Sequencing Platform"/>
            <person name="Cuomo C."/>
            <person name="Gorbushina A."/>
            <person name="Noack S."/>
            <person name="Walker B."/>
            <person name="Young S.K."/>
            <person name="Zeng Q."/>
            <person name="Gargeya S."/>
            <person name="Fitzgerald M."/>
            <person name="Haas B."/>
            <person name="Abouelleil A."/>
            <person name="Alvarado L."/>
            <person name="Arachchi H.M."/>
            <person name="Berlin A.M."/>
            <person name="Chapman S.B."/>
            <person name="Goldberg J."/>
            <person name="Griggs A."/>
            <person name="Gujja S."/>
            <person name="Hansen M."/>
            <person name="Howarth C."/>
            <person name="Imamovic A."/>
            <person name="Larimer J."/>
            <person name="McCowan C."/>
            <person name="Montmayeur A."/>
            <person name="Murphy C."/>
            <person name="Neiman D."/>
            <person name="Pearson M."/>
            <person name="Priest M."/>
            <person name="Roberts A."/>
            <person name="Saif S."/>
            <person name="Shea T."/>
            <person name="Sisk P."/>
            <person name="Sykes S."/>
            <person name="Wortman J."/>
            <person name="Nusbaum C."/>
            <person name="Birren B."/>
        </authorList>
    </citation>
    <scope>NUCLEOTIDE SEQUENCE [LARGE SCALE GENOMIC DNA]</scope>
    <source>
        <strain evidence="8">CBS 100218</strain>
    </source>
</reference>
<dbReference type="PANTHER" id="PTHR47424:SF5">
    <property type="entry name" value="ZN(II)2CYS6 TRANSCRIPTION FACTOR (EUROFUNG)"/>
    <property type="match status" value="1"/>
</dbReference>
<gene>
    <name evidence="7" type="ORF">W97_06636</name>
</gene>
<keyword evidence="4" id="KW-0539">Nucleus</keyword>
<feature type="domain" description="Zn(2)-C6 fungal-type" evidence="6">
    <location>
        <begin position="49"/>
        <end position="78"/>
    </location>
</feature>
<keyword evidence="2" id="KW-0805">Transcription regulation</keyword>
<dbReference type="eggNOG" id="ENOG502S5RK">
    <property type="taxonomic scope" value="Eukaryota"/>
</dbReference>
<dbReference type="HOGENOM" id="CLU_008828_1_0_1"/>
<evidence type="ECO:0000256" key="4">
    <source>
        <dbReference type="ARBA" id="ARBA00023242"/>
    </source>
</evidence>
<protein>
    <recommendedName>
        <fullName evidence="6">Zn(2)-C6 fungal-type domain-containing protein</fullName>
    </recommendedName>
</protein>
<dbReference type="GO" id="GO:0000435">
    <property type="term" value="P:positive regulation of transcription from RNA polymerase II promoter by galactose"/>
    <property type="evidence" value="ECO:0007669"/>
    <property type="project" value="TreeGrafter"/>
</dbReference>
<dbReference type="PROSITE" id="PS00463">
    <property type="entry name" value="ZN2_CY6_FUNGAL_1"/>
    <property type="match status" value="1"/>
</dbReference>
<evidence type="ECO:0000256" key="2">
    <source>
        <dbReference type="ARBA" id="ARBA00023015"/>
    </source>
</evidence>
<sequence>MTAMSPIAIGEASASPSAESPDGHSTTKRKNEERPPQTRTKRNRYTSIACNECKRRKIKCNGQTPCARCGTMQLECLYAPTCCNSNFRDSEDFKSMSAHIASLQEQVDALYAGLTSLRQQVDTAIPPVGDPSFSGPSNPYPMAIPQNPVIPTSPAPDRRQSHRLPRFQGPTSSAFNLGVAKSSLQTMGITSPGEDVEEALATQDATPAASPPLSSTLRLDPSLHADKDPLWSLTREETARLCHVWDDEMGHMYPIVDINEIIRHAQRLYTFMEAARRTGLIQAAMPGADAIGDEQTSMLRLILAIALTVEGSGKSELGKRLCETDTRTQLLAPVDLDGIRMLVLTAMYHFHRDDESMAWRVLGFAARLCMELGLHRRETYSTMFTDDEERQHAIRLFWSIYVLDRRWSFGTGLPFALQDADIDLLLPKPNDATPYLTSMVAYSQIGSKVWKSIAKGSSLHTQISESEMGFLDYQVVQWHRNIPDSLKYTGGQSLEPTDKALRRLSILLYLRANQMRILIYRPVLHTAARIVESPGFAQTVVDVAKDTVRVLTHTNQTSDIYRTQQVCFHYFLISALAVLFLAVSHAPAQFSDICRDEFYMALELVRGLSADSYVSKRLWRSLRQLKDVGPKIGLKVGSGNLDAHDAHSNAAVAMAGLAGHQVDETTIFHTQTNNGGYYQLGNSPNGMADDLTTLFEAAGGFSVSNPSYLVPNGYAGDWNMATGAGAGTDIWQGWLGGEDGLSGLMSSLF</sequence>
<dbReference type="SMART" id="SM00066">
    <property type="entry name" value="GAL4"/>
    <property type="match status" value="1"/>
</dbReference>
<feature type="region of interest" description="Disordered" evidence="5">
    <location>
        <begin position="1"/>
        <end position="43"/>
    </location>
</feature>
<keyword evidence="3" id="KW-0804">Transcription</keyword>
<dbReference type="Pfam" id="PF04082">
    <property type="entry name" value="Fungal_trans"/>
    <property type="match status" value="1"/>
</dbReference>
<dbReference type="InterPro" id="IPR007219">
    <property type="entry name" value="XnlR_reg_dom"/>
</dbReference>
<dbReference type="SUPFAM" id="SSF57701">
    <property type="entry name" value="Zn2/Cys6 DNA-binding domain"/>
    <property type="match status" value="1"/>
</dbReference>
<accession>R7YZW8</accession>
<dbReference type="CDD" id="cd12148">
    <property type="entry name" value="fungal_TF_MHR"/>
    <property type="match status" value="1"/>
</dbReference>
<dbReference type="OMA" id="DEIGIMY"/>
<dbReference type="AlphaFoldDB" id="R7YZW8"/>
<dbReference type="PANTHER" id="PTHR47424">
    <property type="entry name" value="REGULATORY PROTEIN GAL4"/>
    <property type="match status" value="1"/>
</dbReference>
<keyword evidence="1" id="KW-0479">Metal-binding</keyword>
<dbReference type="STRING" id="1168221.R7YZW8"/>
<name>R7YZW8_CONA1</name>
<dbReference type="GO" id="GO:0000978">
    <property type="term" value="F:RNA polymerase II cis-regulatory region sequence-specific DNA binding"/>
    <property type="evidence" value="ECO:0007669"/>
    <property type="project" value="TreeGrafter"/>
</dbReference>
<evidence type="ECO:0000313" key="7">
    <source>
        <dbReference type="EMBL" id="EON67383.1"/>
    </source>
</evidence>
<dbReference type="SMART" id="SM00906">
    <property type="entry name" value="Fungal_trans"/>
    <property type="match status" value="1"/>
</dbReference>
<keyword evidence="8" id="KW-1185">Reference proteome</keyword>
<dbReference type="GO" id="GO:0008270">
    <property type="term" value="F:zinc ion binding"/>
    <property type="evidence" value="ECO:0007669"/>
    <property type="project" value="InterPro"/>
</dbReference>
<feature type="compositionally biased region" description="Low complexity" evidence="5">
    <location>
        <begin position="1"/>
        <end position="20"/>
    </location>
</feature>
<dbReference type="InterPro" id="IPR036864">
    <property type="entry name" value="Zn2-C6_fun-type_DNA-bd_sf"/>
</dbReference>
<dbReference type="Proteomes" id="UP000016924">
    <property type="component" value="Unassembled WGS sequence"/>
</dbReference>
<evidence type="ECO:0000256" key="1">
    <source>
        <dbReference type="ARBA" id="ARBA00022723"/>
    </source>
</evidence>
<dbReference type="GO" id="GO:0000981">
    <property type="term" value="F:DNA-binding transcription factor activity, RNA polymerase II-specific"/>
    <property type="evidence" value="ECO:0007669"/>
    <property type="project" value="InterPro"/>
</dbReference>
<dbReference type="RefSeq" id="XP_007782700.1">
    <property type="nucleotide sequence ID" value="XM_007784510.1"/>
</dbReference>
<dbReference type="Gene3D" id="4.10.240.10">
    <property type="entry name" value="Zn(2)-C6 fungal-type DNA-binding domain"/>
    <property type="match status" value="1"/>
</dbReference>
<dbReference type="OrthoDB" id="3971593at2759"/>
<dbReference type="GO" id="GO:0005634">
    <property type="term" value="C:nucleus"/>
    <property type="evidence" value="ECO:0007669"/>
    <property type="project" value="TreeGrafter"/>
</dbReference>